<keyword evidence="3" id="KW-1185">Reference proteome</keyword>
<protein>
    <submittedName>
        <fullName evidence="2">Uncharacterized protein</fullName>
    </submittedName>
</protein>
<gene>
    <name evidence="2" type="ORF">OWR29_08070</name>
</gene>
<feature type="region of interest" description="Disordered" evidence="1">
    <location>
        <begin position="1"/>
        <end position="64"/>
    </location>
</feature>
<dbReference type="RefSeq" id="WP_267561924.1">
    <property type="nucleotide sequence ID" value="NZ_JAPNTZ010000003.1"/>
</dbReference>
<evidence type="ECO:0000313" key="2">
    <source>
        <dbReference type="EMBL" id="MCY1137951.1"/>
    </source>
</evidence>
<feature type="compositionally biased region" description="Pro residues" evidence="1">
    <location>
        <begin position="24"/>
        <end position="54"/>
    </location>
</feature>
<reference evidence="2" key="1">
    <citation type="submission" date="2022-11" db="EMBL/GenBank/DDBJ databases">
        <authorList>
            <person name="Somphong A."/>
            <person name="Phongsopitanun W."/>
        </authorList>
    </citation>
    <scope>NUCLEOTIDE SEQUENCE</scope>
    <source>
        <strain evidence="2">Pm04-4</strain>
    </source>
</reference>
<comment type="caution">
    <text evidence="2">The sequence shown here is derived from an EMBL/GenBank/DDBJ whole genome shotgun (WGS) entry which is preliminary data.</text>
</comment>
<dbReference type="EMBL" id="JAPNTZ010000003">
    <property type="protein sequence ID" value="MCY1137951.1"/>
    <property type="molecule type" value="Genomic_DNA"/>
</dbReference>
<proteinExistence type="predicted"/>
<evidence type="ECO:0000313" key="3">
    <source>
        <dbReference type="Proteomes" id="UP001151002"/>
    </source>
</evidence>
<evidence type="ECO:0000256" key="1">
    <source>
        <dbReference type="SAM" id="MobiDB-lite"/>
    </source>
</evidence>
<sequence length="113" mass="11656">MTFPTPGPTPGGFRPGPTPGNFRPGPPPVPRPPMHAPGPHIAPSPQGAPSPQPAPQSAVDPDTGEIVRETGHPAVDAVLSALENASRLAPSEQIAEYEAAHQVLQETLASIDR</sequence>
<accession>A0ABT4AUP1</accession>
<dbReference type="Proteomes" id="UP001151002">
    <property type="component" value="Unassembled WGS sequence"/>
</dbReference>
<name>A0ABT4AUP1_9ACTN</name>
<organism evidence="2 3">
    <name type="scientific">Paractinoplanes pyxinae</name>
    <dbReference type="NCBI Taxonomy" id="2997416"/>
    <lineage>
        <taxon>Bacteria</taxon>
        <taxon>Bacillati</taxon>
        <taxon>Actinomycetota</taxon>
        <taxon>Actinomycetes</taxon>
        <taxon>Micromonosporales</taxon>
        <taxon>Micromonosporaceae</taxon>
        <taxon>Paractinoplanes</taxon>
    </lineage>
</organism>